<organism evidence="1 2">
    <name type="scientific">Trichonephila clavata</name>
    <name type="common">Joro spider</name>
    <name type="synonym">Nephila clavata</name>
    <dbReference type="NCBI Taxonomy" id="2740835"/>
    <lineage>
        <taxon>Eukaryota</taxon>
        <taxon>Metazoa</taxon>
        <taxon>Ecdysozoa</taxon>
        <taxon>Arthropoda</taxon>
        <taxon>Chelicerata</taxon>
        <taxon>Arachnida</taxon>
        <taxon>Araneae</taxon>
        <taxon>Araneomorphae</taxon>
        <taxon>Entelegynae</taxon>
        <taxon>Araneoidea</taxon>
        <taxon>Nephilidae</taxon>
        <taxon>Trichonephila</taxon>
    </lineage>
</organism>
<comment type="caution">
    <text evidence="1">The sequence shown here is derived from an EMBL/GenBank/DDBJ whole genome shotgun (WGS) entry which is preliminary data.</text>
</comment>
<keyword evidence="2" id="KW-1185">Reference proteome</keyword>
<dbReference type="AlphaFoldDB" id="A0A8X6FE86"/>
<name>A0A8X6FE86_TRICU</name>
<evidence type="ECO:0000313" key="1">
    <source>
        <dbReference type="EMBL" id="GFQ77156.1"/>
    </source>
</evidence>
<reference evidence="1" key="1">
    <citation type="submission" date="2020-07" db="EMBL/GenBank/DDBJ databases">
        <title>Multicomponent nature underlies the extraordinary mechanical properties of spider dragline silk.</title>
        <authorList>
            <person name="Kono N."/>
            <person name="Nakamura H."/>
            <person name="Mori M."/>
            <person name="Yoshida Y."/>
            <person name="Ohtoshi R."/>
            <person name="Malay A.D."/>
            <person name="Moran D.A.P."/>
            <person name="Tomita M."/>
            <person name="Numata K."/>
            <person name="Arakawa K."/>
        </authorList>
    </citation>
    <scope>NUCLEOTIDE SEQUENCE</scope>
</reference>
<accession>A0A8X6FE86</accession>
<gene>
    <name evidence="1" type="ORF">TNCT_80161</name>
</gene>
<dbReference type="OrthoDB" id="10612110at2759"/>
<dbReference type="EMBL" id="BMAO01001962">
    <property type="protein sequence ID" value="GFQ77156.1"/>
    <property type="molecule type" value="Genomic_DNA"/>
</dbReference>
<sequence length="136" mass="15127">MNIVCPSVPKALRTTTKPSPSTAGERGKKRTLFSLNLSPSYRLFQKLRELLIKRVPPPTRRRYLRGMRDWVIPLSVTGTCHTSEAYLSRPPSEPKSVTRLGNAGNGIFWRHPTPSLSVVRQPRPGPVALPLGAPLH</sequence>
<proteinExistence type="predicted"/>
<protein>
    <submittedName>
        <fullName evidence="1">Uncharacterized protein</fullName>
    </submittedName>
</protein>
<dbReference type="Proteomes" id="UP000887116">
    <property type="component" value="Unassembled WGS sequence"/>
</dbReference>
<evidence type="ECO:0000313" key="2">
    <source>
        <dbReference type="Proteomes" id="UP000887116"/>
    </source>
</evidence>